<proteinExistence type="predicted"/>
<dbReference type="PROSITE" id="PS51257">
    <property type="entry name" value="PROKAR_LIPOPROTEIN"/>
    <property type="match status" value="1"/>
</dbReference>
<keyword evidence="5" id="KW-1185">Reference proteome</keyword>
<dbReference type="Pfam" id="PF07593">
    <property type="entry name" value="UnbV_ASPIC"/>
    <property type="match status" value="1"/>
</dbReference>
<accession>A0ABW1EE35</accession>
<keyword evidence="2" id="KW-0472">Membrane</keyword>
<dbReference type="InterPro" id="IPR028994">
    <property type="entry name" value="Integrin_alpha_N"/>
</dbReference>
<dbReference type="PANTHER" id="PTHR16026">
    <property type="entry name" value="CARTILAGE ACIDIC PROTEIN 1"/>
    <property type="match status" value="1"/>
</dbReference>
<organism evidence="4 5">
    <name type="scientific">Acidicapsa dinghuensis</name>
    <dbReference type="NCBI Taxonomy" id="2218256"/>
    <lineage>
        <taxon>Bacteria</taxon>
        <taxon>Pseudomonadati</taxon>
        <taxon>Acidobacteriota</taxon>
        <taxon>Terriglobia</taxon>
        <taxon>Terriglobales</taxon>
        <taxon>Acidobacteriaceae</taxon>
        <taxon>Acidicapsa</taxon>
    </lineage>
</organism>
<evidence type="ECO:0000256" key="2">
    <source>
        <dbReference type="SAM" id="Phobius"/>
    </source>
</evidence>
<keyword evidence="2" id="KW-0812">Transmembrane</keyword>
<protein>
    <submittedName>
        <fullName evidence="4">CRTAC1 family protein</fullName>
    </submittedName>
</protein>
<evidence type="ECO:0000313" key="5">
    <source>
        <dbReference type="Proteomes" id="UP001596091"/>
    </source>
</evidence>
<dbReference type="Proteomes" id="UP001596091">
    <property type="component" value="Unassembled WGS sequence"/>
</dbReference>
<name>A0ABW1EE35_9BACT</name>
<reference evidence="5" key="1">
    <citation type="journal article" date="2019" name="Int. J. Syst. Evol. Microbiol.">
        <title>The Global Catalogue of Microorganisms (GCM) 10K type strain sequencing project: providing services to taxonomists for standard genome sequencing and annotation.</title>
        <authorList>
            <consortium name="The Broad Institute Genomics Platform"/>
            <consortium name="The Broad Institute Genome Sequencing Center for Infectious Disease"/>
            <person name="Wu L."/>
            <person name="Ma J."/>
        </authorList>
    </citation>
    <scope>NUCLEOTIDE SEQUENCE [LARGE SCALE GENOMIC DNA]</scope>
    <source>
        <strain evidence="5">JCM 4087</strain>
    </source>
</reference>
<evidence type="ECO:0000313" key="4">
    <source>
        <dbReference type="EMBL" id="MFC5862325.1"/>
    </source>
</evidence>
<keyword evidence="1" id="KW-0732">Signal</keyword>
<sequence length="626" mass="67216">MRWVGKVSFGTAFIIACHIYICSPLLGLQQATQDSASSQPTSVNAHKASATASGFVDSGTVIFEDVTKASGLSNWKHVMGAADKRLIIDTNGSGLGLIDYDNDGWLDIYLVNGSTFAAEDGKETPPHAALFHNNHDGTFTDVAAKAGVTNDRWGFGVAIADYDNDGWPDIFVANWGKNRLYHNNHDGTFTDVAEKAGVTLGNWSAGATWGDYDGDGLLDVFVTGYVHFDRNNLPYEKTEATGYSYCEFRGEHVMCGPRGLQGEPDHLFHNNGDGTFTDVSVKAGVSDQVNKYYGITPLFADVNNDGKPDLLVANDSTLSYLYLNRGNGTFEDASLSSGFGLNEDGREVAAMGIAVGDYLNNGNLDFAITDFSDEEKLLMKNDGKGAFTEASFAAGLGHKTVPFLGWGDGFLDFDNDGWLDLMFINGHIYPAADRLDWGTSYAQRPELFRNMGDGKFEEVLPVKGSGLAQIVSGRGAAFGDLFNNGKIDVVISPIDGPPVLLKNVNPDHHHWVELKLIGGSKSPRDAVGATVYLSANGMRQRQDVLSGGSYSSTNDPRVHFGLGDSTSAASAEIHWPSGATEKIVLPAVDRIYTVTEDKGITASLCEDNPCSVAISAIAPDPRRGKP</sequence>
<dbReference type="Pfam" id="PF13517">
    <property type="entry name" value="FG-GAP_3"/>
    <property type="match status" value="3"/>
</dbReference>
<dbReference type="Gene3D" id="2.130.10.130">
    <property type="entry name" value="Integrin alpha, N-terminal"/>
    <property type="match status" value="2"/>
</dbReference>
<keyword evidence="2" id="KW-1133">Transmembrane helix</keyword>
<dbReference type="RefSeq" id="WP_377819482.1">
    <property type="nucleotide sequence ID" value="NZ_JAGSYH010000004.1"/>
</dbReference>
<dbReference type="PANTHER" id="PTHR16026:SF0">
    <property type="entry name" value="CARTILAGE ACIDIC PROTEIN 1"/>
    <property type="match status" value="1"/>
</dbReference>
<dbReference type="InterPro" id="IPR011519">
    <property type="entry name" value="UnbV_ASPIC"/>
</dbReference>
<feature type="domain" description="ASPIC/UnbV" evidence="3">
    <location>
        <begin position="526"/>
        <end position="593"/>
    </location>
</feature>
<dbReference type="SUPFAM" id="SSF69318">
    <property type="entry name" value="Integrin alpha N-terminal domain"/>
    <property type="match status" value="1"/>
</dbReference>
<evidence type="ECO:0000256" key="1">
    <source>
        <dbReference type="ARBA" id="ARBA00022729"/>
    </source>
</evidence>
<gene>
    <name evidence="4" type="ORF">ACFPT7_08485</name>
</gene>
<comment type="caution">
    <text evidence="4">The sequence shown here is derived from an EMBL/GenBank/DDBJ whole genome shotgun (WGS) entry which is preliminary data.</text>
</comment>
<feature type="transmembrane region" description="Helical" evidence="2">
    <location>
        <begin position="7"/>
        <end position="28"/>
    </location>
</feature>
<dbReference type="InterPro" id="IPR013517">
    <property type="entry name" value="FG-GAP"/>
</dbReference>
<dbReference type="InterPro" id="IPR027039">
    <property type="entry name" value="Crtac1"/>
</dbReference>
<dbReference type="EMBL" id="JBHSPH010000002">
    <property type="protein sequence ID" value="MFC5862325.1"/>
    <property type="molecule type" value="Genomic_DNA"/>
</dbReference>
<evidence type="ECO:0000259" key="3">
    <source>
        <dbReference type="Pfam" id="PF07593"/>
    </source>
</evidence>